<feature type="chain" id="PRO_5046817915" evidence="3">
    <location>
        <begin position="23"/>
        <end position="339"/>
    </location>
</feature>
<keyword evidence="6" id="KW-1185">Reference proteome</keyword>
<sequence length="339" mass="38789">MIRIAFTCLAALLMLACVPLKQFEELTEENEQLEVSASQAAKENDALKVENRELAGQLERYTAKVASLSDDTLRLSRKNQRLQQRYDELYQNYTELLNKLKTNSGSNMDNKNLLAYLQKLQDDLQKREDELVASEQALLKKQQKLEQANAELSAAQLQLQEQNKRLIELEEMLTRKDDAMRSLKQTISDALTGFSGDELQVHMKDGKVYVSLEEKLLFQSGRYELNQQGAIALEKIARVLEQNEDIDILVEGHTDHVPYNGRGELKDNWDLSVKRATSVVRILLDDSEINPRRITAAGRSKYIPLIEGNDAAALQKNRRTEIILTPRWSEVFELLELDN</sequence>
<feature type="coiled-coil region" evidence="2">
    <location>
        <begin position="23"/>
        <end position="186"/>
    </location>
</feature>
<evidence type="ECO:0000313" key="5">
    <source>
        <dbReference type="EMBL" id="MBS2209890.1"/>
    </source>
</evidence>
<dbReference type="InterPro" id="IPR036737">
    <property type="entry name" value="OmpA-like_sf"/>
</dbReference>
<evidence type="ECO:0000256" key="2">
    <source>
        <dbReference type="SAM" id="Coils"/>
    </source>
</evidence>
<evidence type="ECO:0000313" key="6">
    <source>
        <dbReference type="Proteomes" id="UP000721861"/>
    </source>
</evidence>
<evidence type="ECO:0000259" key="4">
    <source>
        <dbReference type="PROSITE" id="PS51123"/>
    </source>
</evidence>
<dbReference type="PANTHER" id="PTHR30329">
    <property type="entry name" value="STATOR ELEMENT OF FLAGELLAR MOTOR COMPLEX"/>
    <property type="match status" value="1"/>
</dbReference>
<dbReference type="Proteomes" id="UP000721861">
    <property type="component" value="Unassembled WGS sequence"/>
</dbReference>
<gene>
    <name evidence="5" type="ORF">KEM09_00635</name>
</gene>
<dbReference type="RefSeq" id="WP_212223794.1">
    <property type="nucleotide sequence ID" value="NZ_JAGUCN010000001.1"/>
</dbReference>
<dbReference type="PANTHER" id="PTHR30329:SF21">
    <property type="entry name" value="LIPOPROTEIN YIAD-RELATED"/>
    <property type="match status" value="1"/>
</dbReference>
<reference evidence="5 6" key="1">
    <citation type="journal article" date="2014" name="Int. J. Syst. Evol. Microbiol.">
        <title>Carboxylicivirga gen. nov. in the family Marinilabiliaceae with two novel species, Carboxylicivirga mesophila sp. nov. and Carboxylicivirga taeanensis sp. nov., and reclassification of Cytophaga fermentans as Saccharicrinis fermentans gen. nov., comb. nov.</title>
        <authorList>
            <person name="Yang S.H."/>
            <person name="Seo H.S."/>
            <person name="Woo J.H."/>
            <person name="Oh H.M."/>
            <person name="Jang H."/>
            <person name="Lee J.H."/>
            <person name="Kim S.J."/>
            <person name="Kwon K.K."/>
        </authorList>
    </citation>
    <scope>NUCLEOTIDE SEQUENCE [LARGE SCALE GENOMIC DNA]</scope>
    <source>
        <strain evidence="5 6">JCM 18290</strain>
    </source>
</reference>
<keyword evidence="3" id="KW-0732">Signal</keyword>
<dbReference type="InterPro" id="IPR050330">
    <property type="entry name" value="Bact_OuterMem_StrucFunc"/>
</dbReference>
<proteinExistence type="predicted"/>
<keyword evidence="1" id="KW-0472">Membrane</keyword>
<evidence type="ECO:0000256" key="3">
    <source>
        <dbReference type="SAM" id="SignalP"/>
    </source>
</evidence>
<dbReference type="EMBL" id="JAGUCN010000001">
    <property type="protein sequence ID" value="MBS2209890.1"/>
    <property type="molecule type" value="Genomic_DNA"/>
</dbReference>
<name>A0ABS5K4E5_9BACT</name>
<dbReference type="SUPFAM" id="SSF103088">
    <property type="entry name" value="OmpA-like"/>
    <property type="match status" value="1"/>
</dbReference>
<evidence type="ECO:0000256" key="1">
    <source>
        <dbReference type="PROSITE-ProRule" id="PRU00473"/>
    </source>
</evidence>
<dbReference type="CDD" id="cd07185">
    <property type="entry name" value="OmpA_C-like"/>
    <property type="match status" value="1"/>
</dbReference>
<dbReference type="PROSITE" id="PS51257">
    <property type="entry name" value="PROKAR_LIPOPROTEIN"/>
    <property type="match status" value="1"/>
</dbReference>
<comment type="caution">
    <text evidence="5">The sequence shown here is derived from an EMBL/GenBank/DDBJ whole genome shotgun (WGS) entry which is preliminary data.</text>
</comment>
<feature type="domain" description="OmpA-like" evidence="4">
    <location>
        <begin position="205"/>
        <end position="328"/>
    </location>
</feature>
<organism evidence="5 6">
    <name type="scientific">Carboxylicivirga mesophila</name>
    <dbReference type="NCBI Taxonomy" id="1166478"/>
    <lineage>
        <taxon>Bacteria</taxon>
        <taxon>Pseudomonadati</taxon>
        <taxon>Bacteroidota</taxon>
        <taxon>Bacteroidia</taxon>
        <taxon>Marinilabiliales</taxon>
        <taxon>Marinilabiliaceae</taxon>
        <taxon>Carboxylicivirga</taxon>
    </lineage>
</organism>
<dbReference type="InterPro" id="IPR006665">
    <property type="entry name" value="OmpA-like"/>
</dbReference>
<dbReference type="PROSITE" id="PS51123">
    <property type="entry name" value="OMPA_2"/>
    <property type="match status" value="1"/>
</dbReference>
<keyword evidence="2" id="KW-0175">Coiled coil</keyword>
<dbReference type="Gene3D" id="3.30.1330.60">
    <property type="entry name" value="OmpA-like domain"/>
    <property type="match status" value="1"/>
</dbReference>
<dbReference type="Pfam" id="PF00691">
    <property type="entry name" value="OmpA"/>
    <property type="match status" value="1"/>
</dbReference>
<accession>A0ABS5K4E5</accession>
<feature type="signal peptide" evidence="3">
    <location>
        <begin position="1"/>
        <end position="22"/>
    </location>
</feature>
<protein>
    <submittedName>
        <fullName evidence="5">OmpA family protein</fullName>
    </submittedName>
</protein>